<keyword evidence="2" id="KW-0863">Zinc-finger</keyword>
<evidence type="ECO:0000313" key="6">
    <source>
        <dbReference type="Proteomes" id="UP001056384"/>
    </source>
</evidence>
<accession>A0A9Q9AYQ1</accession>
<dbReference type="Proteomes" id="UP001056384">
    <property type="component" value="Chromosome 11"/>
</dbReference>
<protein>
    <submittedName>
        <fullName evidence="5">Zinc finger, RanBP2-type</fullName>
    </submittedName>
</protein>
<dbReference type="AlphaFoldDB" id="A0A9Q9AYQ1"/>
<organism evidence="5 6">
    <name type="scientific">Septoria linicola</name>
    <dbReference type="NCBI Taxonomy" id="215465"/>
    <lineage>
        <taxon>Eukaryota</taxon>
        <taxon>Fungi</taxon>
        <taxon>Dikarya</taxon>
        <taxon>Ascomycota</taxon>
        <taxon>Pezizomycotina</taxon>
        <taxon>Dothideomycetes</taxon>
        <taxon>Dothideomycetidae</taxon>
        <taxon>Mycosphaerellales</taxon>
        <taxon>Mycosphaerellaceae</taxon>
        <taxon>Septoria</taxon>
    </lineage>
</organism>
<dbReference type="EMBL" id="CP099428">
    <property type="protein sequence ID" value="USW58447.1"/>
    <property type="molecule type" value="Genomic_DNA"/>
</dbReference>
<evidence type="ECO:0000259" key="4">
    <source>
        <dbReference type="PROSITE" id="PS01358"/>
    </source>
</evidence>
<sequence>MASWVCTGCLEKNPGAPAHCSSCEELTCSDCLLTNGGQWYSHRHGPLRQQYIQAFQRNLIAPELWSEQLSPPTNAQQIMELANDYWFGLRQRQGDGFAAHRRVCTDRGFAEAFGHEDDDYKWIAGGQWQTAMALIWYFADAENYAVVDEEASVPWEDEWYDDLDEDELQVMAAEMMGR</sequence>
<feature type="domain" description="RanBP2-type" evidence="4">
    <location>
        <begin position="4"/>
        <end position="23"/>
    </location>
</feature>
<reference evidence="5" key="1">
    <citation type="submission" date="2022-06" db="EMBL/GenBank/DDBJ databases">
        <title>Complete genome sequences of two strains of the flax pathogen Septoria linicola.</title>
        <authorList>
            <person name="Lapalu N."/>
            <person name="Simon A."/>
            <person name="Demenou B."/>
            <person name="Paumier D."/>
            <person name="Guillot M.-P."/>
            <person name="Gout L."/>
            <person name="Valade R."/>
        </authorList>
    </citation>
    <scope>NUCLEOTIDE SEQUENCE</scope>
    <source>
        <strain evidence="5">SE15195</strain>
    </source>
</reference>
<evidence type="ECO:0000256" key="3">
    <source>
        <dbReference type="ARBA" id="ARBA00022833"/>
    </source>
</evidence>
<keyword evidence="1" id="KW-0479">Metal-binding</keyword>
<evidence type="ECO:0000313" key="5">
    <source>
        <dbReference type="EMBL" id="USW58447.1"/>
    </source>
</evidence>
<gene>
    <name evidence="5" type="ORF">Slin15195_G117660</name>
</gene>
<dbReference type="PROSITE" id="PS01358">
    <property type="entry name" value="ZF_RANBP2_1"/>
    <property type="match status" value="1"/>
</dbReference>
<evidence type="ECO:0000256" key="2">
    <source>
        <dbReference type="ARBA" id="ARBA00022771"/>
    </source>
</evidence>
<name>A0A9Q9AYQ1_9PEZI</name>
<evidence type="ECO:0000256" key="1">
    <source>
        <dbReference type="ARBA" id="ARBA00022723"/>
    </source>
</evidence>
<dbReference type="GO" id="GO:0008270">
    <property type="term" value="F:zinc ion binding"/>
    <property type="evidence" value="ECO:0007669"/>
    <property type="project" value="UniProtKB-KW"/>
</dbReference>
<proteinExistence type="predicted"/>
<keyword evidence="6" id="KW-1185">Reference proteome</keyword>
<keyword evidence="3" id="KW-0862">Zinc</keyword>
<dbReference type="InterPro" id="IPR001876">
    <property type="entry name" value="Znf_RanBP2"/>
</dbReference>